<accession>A0A4R5BMU7</accession>
<evidence type="ECO:0000259" key="5">
    <source>
        <dbReference type="PROSITE" id="PS51462"/>
    </source>
</evidence>
<feature type="domain" description="Nudix hydrolase" evidence="5">
    <location>
        <begin position="45"/>
        <end position="191"/>
    </location>
</feature>
<dbReference type="InterPro" id="IPR000086">
    <property type="entry name" value="NUDIX_hydrolase_dom"/>
</dbReference>
<dbReference type="PROSITE" id="PS51462">
    <property type="entry name" value="NUDIX"/>
    <property type="match status" value="1"/>
</dbReference>
<evidence type="ECO:0000256" key="2">
    <source>
        <dbReference type="ARBA" id="ARBA00005582"/>
    </source>
</evidence>
<keyword evidence="7" id="KW-1185">Reference proteome</keyword>
<dbReference type="OrthoDB" id="9804442at2"/>
<comment type="similarity">
    <text evidence="2 4">Belongs to the Nudix hydrolase family.</text>
</comment>
<gene>
    <name evidence="6" type="ORF">E1293_06800</name>
</gene>
<dbReference type="PRINTS" id="PR00502">
    <property type="entry name" value="NUDIXFAMILY"/>
</dbReference>
<proteinExistence type="inferred from homology"/>
<organism evidence="6 7">
    <name type="scientific">Actinomadura darangshiensis</name>
    <dbReference type="NCBI Taxonomy" id="705336"/>
    <lineage>
        <taxon>Bacteria</taxon>
        <taxon>Bacillati</taxon>
        <taxon>Actinomycetota</taxon>
        <taxon>Actinomycetes</taxon>
        <taxon>Streptosporangiales</taxon>
        <taxon>Thermomonosporaceae</taxon>
        <taxon>Actinomadura</taxon>
    </lineage>
</organism>
<dbReference type="AlphaFoldDB" id="A0A4R5BMU7"/>
<evidence type="ECO:0000256" key="3">
    <source>
        <dbReference type="ARBA" id="ARBA00022801"/>
    </source>
</evidence>
<keyword evidence="3 4" id="KW-0378">Hydrolase</keyword>
<evidence type="ECO:0000313" key="7">
    <source>
        <dbReference type="Proteomes" id="UP000295578"/>
    </source>
</evidence>
<comment type="cofactor">
    <cofactor evidence="1">
        <name>Mg(2+)</name>
        <dbReference type="ChEBI" id="CHEBI:18420"/>
    </cofactor>
</comment>
<dbReference type="EMBL" id="SMKY01000019">
    <property type="protein sequence ID" value="TDD88141.1"/>
    <property type="molecule type" value="Genomic_DNA"/>
</dbReference>
<dbReference type="PANTHER" id="PTHR43046:SF2">
    <property type="entry name" value="8-OXO-DGTP DIPHOSPHATASE-RELATED"/>
    <property type="match status" value="1"/>
</dbReference>
<dbReference type="SUPFAM" id="SSF55811">
    <property type="entry name" value="Nudix"/>
    <property type="match status" value="1"/>
</dbReference>
<dbReference type="PANTHER" id="PTHR43046">
    <property type="entry name" value="GDP-MANNOSE MANNOSYL HYDROLASE"/>
    <property type="match status" value="1"/>
</dbReference>
<dbReference type="Gene3D" id="3.90.79.10">
    <property type="entry name" value="Nucleoside Triphosphate Pyrophosphohydrolase"/>
    <property type="match status" value="1"/>
</dbReference>
<evidence type="ECO:0000313" key="6">
    <source>
        <dbReference type="EMBL" id="TDD88141.1"/>
    </source>
</evidence>
<reference evidence="6 7" key="1">
    <citation type="submission" date="2019-03" db="EMBL/GenBank/DDBJ databases">
        <title>Draft genome sequences of novel Actinobacteria.</title>
        <authorList>
            <person name="Sahin N."/>
            <person name="Ay H."/>
            <person name="Saygin H."/>
        </authorList>
    </citation>
    <scope>NUCLEOTIDE SEQUENCE [LARGE SCALE GENOMIC DNA]</scope>
    <source>
        <strain evidence="6 7">DSM 45941</strain>
    </source>
</reference>
<evidence type="ECO:0000256" key="1">
    <source>
        <dbReference type="ARBA" id="ARBA00001946"/>
    </source>
</evidence>
<evidence type="ECO:0000256" key="4">
    <source>
        <dbReference type="RuleBase" id="RU003476"/>
    </source>
</evidence>
<dbReference type="InterPro" id="IPR020476">
    <property type="entry name" value="Nudix_hydrolase"/>
</dbReference>
<dbReference type="GO" id="GO:0016787">
    <property type="term" value="F:hydrolase activity"/>
    <property type="evidence" value="ECO:0007669"/>
    <property type="project" value="UniProtKB-KW"/>
</dbReference>
<name>A0A4R5BMU7_9ACTN</name>
<dbReference type="InterPro" id="IPR015797">
    <property type="entry name" value="NUDIX_hydrolase-like_dom_sf"/>
</dbReference>
<comment type="caution">
    <text evidence="6">The sequence shown here is derived from an EMBL/GenBank/DDBJ whole genome shotgun (WGS) entry which is preliminary data.</text>
</comment>
<dbReference type="PROSITE" id="PS00893">
    <property type="entry name" value="NUDIX_BOX"/>
    <property type="match status" value="1"/>
</dbReference>
<dbReference type="Pfam" id="PF00293">
    <property type="entry name" value="NUDIX"/>
    <property type="match status" value="1"/>
</dbReference>
<sequence length="206" mass="21754">MAVHAFRDAFCGRSLGHAREGAPTCRSVDRSHLLKLRTGARRRRSYHDAVCVRPARVPGPVGCGAVRVRVTGVVVEDGRVLLLDQDTGGGRSWSLPGGKVEAGETLTDALVREMREETGVEVEVGRLLYVCDHLPADVVHITFEARRVGGVVGEVAGADSRPIRGVTFVPLGELAGLGFGARFAELARAGFPGAGSYMGAKANIGL</sequence>
<protein>
    <submittedName>
        <fullName evidence="6">NUDIX hydrolase</fullName>
    </submittedName>
</protein>
<dbReference type="Proteomes" id="UP000295578">
    <property type="component" value="Unassembled WGS sequence"/>
</dbReference>
<dbReference type="InterPro" id="IPR020084">
    <property type="entry name" value="NUDIX_hydrolase_CS"/>
</dbReference>